<evidence type="ECO:0000256" key="1">
    <source>
        <dbReference type="SAM" id="SignalP"/>
    </source>
</evidence>
<gene>
    <name evidence="2" type="ORF">HHL14_04165</name>
</gene>
<feature type="signal peptide" evidence="1">
    <location>
        <begin position="1"/>
        <end position="22"/>
    </location>
</feature>
<evidence type="ECO:0000313" key="3">
    <source>
        <dbReference type="Proteomes" id="UP000583127"/>
    </source>
</evidence>
<dbReference type="InterPro" id="IPR025421">
    <property type="entry name" value="DUF4148"/>
</dbReference>
<evidence type="ECO:0000313" key="2">
    <source>
        <dbReference type="EMBL" id="NML30022.1"/>
    </source>
</evidence>
<dbReference type="RefSeq" id="WP_169496321.1">
    <property type="nucleotide sequence ID" value="NZ_JABBFZ010000002.1"/>
</dbReference>
<organism evidence="2 3">
    <name type="scientific">Paraburkholderia antibiotica</name>
    <dbReference type="NCBI Taxonomy" id="2728839"/>
    <lineage>
        <taxon>Bacteria</taxon>
        <taxon>Pseudomonadati</taxon>
        <taxon>Pseudomonadota</taxon>
        <taxon>Betaproteobacteria</taxon>
        <taxon>Burkholderiales</taxon>
        <taxon>Burkholderiaceae</taxon>
        <taxon>Paraburkholderia</taxon>
    </lineage>
</organism>
<dbReference type="EMBL" id="JABBFZ010000002">
    <property type="protein sequence ID" value="NML30022.1"/>
    <property type="molecule type" value="Genomic_DNA"/>
</dbReference>
<proteinExistence type="predicted"/>
<feature type="chain" id="PRO_5030971374" evidence="1">
    <location>
        <begin position="23"/>
        <end position="92"/>
    </location>
</feature>
<dbReference type="Proteomes" id="UP000583127">
    <property type="component" value="Unassembled WGS sequence"/>
</dbReference>
<sequence>MKKLSLAALSFAVLAASSSAFAQGKTRAQVYQELIEAQQNGLDYITDSSYPDVNPAFTRLVEQRKQALAAQAAAGGAASHVVNAGAPGVNAN</sequence>
<protein>
    <submittedName>
        <fullName evidence="2">DUF4148 domain-containing protein</fullName>
    </submittedName>
</protein>
<dbReference type="AlphaFoldDB" id="A0A7X9ZVL0"/>
<keyword evidence="1" id="KW-0732">Signal</keyword>
<comment type="caution">
    <text evidence="2">The sequence shown here is derived from an EMBL/GenBank/DDBJ whole genome shotgun (WGS) entry which is preliminary data.</text>
</comment>
<accession>A0A7X9ZVL0</accession>
<dbReference type="Pfam" id="PF13663">
    <property type="entry name" value="DUF4148"/>
    <property type="match status" value="1"/>
</dbReference>
<name>A0A7X9ZVL0_9BURK</name>
<keyword evidence="3" id="KW-1185">Reference proteome</keyword>
<reference evidence="2 3" key="1">
    <citation type="submission" date="2020-04" db="EMBL/GenBank/DDBJ databases">
        <title>Paraburkholderia sp. G-4-1-8 isolated from soil.</title>
        <authorList>
            <person name="Dahal R.H."/>
        </authorList>
    </citation>
    <scope>NUCLEOTIDE SEQUENCE [LARGE SCALE GENOMIC DNA]</scope>
    <source>
        <strain evidence="2 3">G-4-1-8</strain>
    </source>
</reference>